<dbReference type="EMBL" id="CAJOBR010059070">
    <property type="protein sequence ID" value="CAF5068375.1"/>
    <property type="molecule type" value="Genomic_DNA"/>
</dbReference>
<reference evidence="1" key="1">
    <citation type="submission" date="2021-02" db="EMBL/GenBank/DDBJ databases">
        <authorList>
            <person name="Nowell W R."/>
        </authorList>
    </citation>
    <scope>NUCLEOTIDE SEQUENCE</scope>
</reference>
<gene>
    <name evidence="1" type="ORF">QYT958_LOCUS43076</name>
</gene>
<comment type="caution">
    <text evidence="1">The sequence shown here is derived from an EMBL/GenBank/DDBJ whole genome shotgun (WGS) entry which is preliminary data.</text>
</comment>
<organism evidence="1 2">
    <name type="scientific">Rotaria socialis</name>
    <dbReference type="NCBI Taxonomy" id="392032"/>
    <lineage>
        <taxon>Eukaryota</taxon>
        <taxon>Metazoa</taxon>
        <taxon>Spiralia</taxon>
        <taxon>Gnathifera</taxon>
        <taxon>Rotifera</taxon>
        <taxon>Eurotatoria</taxon>
        <taxon>Bdelloidea</taxon>
        <taxon>Philodinida</taxon>
        <taxon>Philodinidae</taxon>
        <taxon>Rotaria</taxon>
    </lineage>
</organism>
<name>A0A822DET9_9BILA</name>
<protein>
    <submittedName>
        <fullName evidence="1">Uncharacterized protein</fullName>
    </submittedName>
</protein>
<evidence type="ECO:0000313" key="2">
    <source>
        <dbReference type="Proteomes" id="UP000663848"/>
    </source>
</evidence>
<dbReference type="AlphaFoldDB" id="A0A822DET9"/>
<evidence type="ECO:0000313" key="1">
    <source>
        <dbReference type="EMBL" id="CAF5068375.1"/>
    </source>
</evidence>
<feature type="non-terminal residue" evidence="1">
    <location>
        <position position="41"/>
    </location>
</feature>
<accession>A0A822DET9</accession>
<dbReference type="Proteomes" id="UP000663848">
    <property type="component" value="Unassembled WGS sequence"/>
</dbReference>
<proteinExistence type="predicted"/>
<sequence>MPRRHYSKNESLLVSLLKQEAITEKKSDIQTNDISPSITMT</sequence>